<comment type="caution">
    <text evidence="6">The sequence shown here is derived from an EMBL/GenBank/DDBJ whole genome shotgun (WGS) entry which is preliminary data.</text>
</comment>
<feature type="region of interest" description="Disordered" evidence="4">
    <location>
        <begin position="111"/>
        <end position="183"/>
    </location>
</feature>
<evidence type="ECO:0000259" key="5">
    <source>
        <dbReference type="Pfam" id="PF15063"/>
    </source>
</evidence>
<dbReference type="Proteomes" id="UP001311232">
    <property type="component" value="Unassembled WGS sequence"/>
</dbReference>
<feature type="compositionally biased region" description="Basic and acidic residues" evidence="4">
    <location>
        <begin position="117"/>
        <end position="139"/>
    </location>
</feature>
<dbReference type="InterPro" id="IPR039579">
    <property type="entry name" value="AVPI1"/>
</dbReference>
<dbReference type="EMBL" id="JAHHUM010000710">
    <property type="protein sequence ID" value="KAK5617513.1"/>
    <property type="molecule type" value="Genomic_DNA"/>
</dbReference>
<keyword evidence="7" id="KW-1185">Reference proteome</keyword>
<evidence type="ECO:0000256" key="4">
    <source>
        <dbReference type="SAM" id="MobiDB-lite"/>
    </source>
</evidence>
<dbReference type="InterPro" id="IPR020282">
    <property type="entry name" value="Avpi1/C8orf4_dom"/>
</dbReference>
<evidence type="ECO:0000313" key="7">
    <source>
        <dbReference type="Proteomes" id="UP001311232"/>
    </source>
</evidence>
<dbReference type="Pfam" id="PF15063">
    <property type="entry name" value="TC1"/>
    <property type="match status" value="1"/>
</dbReference>
<dbReference type="AlphaFoldDB" id="A0AAV9S800"/>
<evidence type="ECO:0000313" key="6">
    <source>
        <dbReference type="EMBL" id="KAK5617513.1"/>
    </source>
</evidence>
<accession>A0AAV9S800</accession>
<evidence type="ECO:0000256" key="1">
    <source>
        <dbReference type="ARBA" id="ARBA00002403"/>
    </source>
</evidence>
<protein>
    <recommendedName>
        <fullName evidence="2">Arginine vasopressin-induced protein 1</fullName>
    </recommendedName>
</protein>
<reference evidence="6 7" key="1">
    <citation type="submission" date="2021-06" db="EMBL/GenBank/DDBJ databases">
        <authorList>
            <person name="Palmer J.M."/>
        </authorList>
    </citation>
    <scope>NUCLEOTIDE SEQUENCE [LARGE SCALE GENOMIC DNA]</scope>
    <source>
        <strain evidence="6 7">MEX-2019</strain>
        <tissue evidence="6">Muscle</tissue>
    </source>
</reference>
<keyword evidence="3" id="KW-0131">Cell cycle</keyword>
<gene>
    <name evidence="6" type="ORF">CRENBAI_005094</name>
</gene>
<organism evidence="6 7">
    <name type="scientific">Crenichthys baileyi</name>
    <name type="common">White River springfish</name>
    <dbReference type="NCBI Taxonomy" id="28760"/>
    <lineage>
        <taxon>Eukaryota</taxon>
        <taxon>Metazoa</taxon>
        <taxon>Chordata</taxon>
        <taxon>Craniata</taxon>
        <taxon>Vertebrata</taxon>
        <taxon>Euteleostomi</taxon>
        <taxon>Actinopterygii</taxon>
        <taxon>Neopterygii</taxon>
        <taxon>Teleostei</taxon>
        <taxon>Neoteleostei</taxon>
        <taxon>Acanthomorphata</taxon>
        <taxon>Ovalentaria</taxon>
        <taxon>Atherinomorphae</taxon>
        <taxon>Cyprinodontiformes</taxon>
        <taxon>Goodeidae</taxon>
        <taxon>Crenichthys</taxon>
    </lineage>
</organism>
<proteinExistence type="predicted"/>
<sequence length="199" mass="22049">MDTRSASPSPSVVAGPSSLWRLTKRRNRKPGSGNIFSNVNLLQLQKLFRAAGDHDARQRAQLIWGHRDDAELAQALIALRGRGLRRGLRTNGNDVVGSQWLRAFNHLRIGESSPSRQGKEAGEERDLKAETQRSPESCKHTSFGATSGETDAESALTKSQNPNRTFDRATTTSSGLRKAGESNPERYLHRILCCETKKR</sequence>
<comment type="function">
    <text evidence="1">May be involved in MAP kinase activation, epithelial sodium channel (ENaC) down-regulation and cell cycling.</text>
</comment>
<evidence type="ECO:0000256" key="3">
    <source>
        <dbReference type="ARBA" id="ARBA00023306"/>
    </source>
</evidence>
<evidence type="ECO:0000256" key="2">
    <source>
        <dbReference type="ARBA" id="ARBA00020697"/>
    </source>
</evidence>
<feature type="domain" description="Arginine vasopressin-induced protein 1/transcriptional and immune response regulator" evidence="5">
    <location>
        <begin position="7"/>
        <end position="80"/>
    </location>
</feature>
<dbReference type="PANTHER" id="PTHR14350">
    <property type="entry name" value="ARGININE VASOPRESSIN-INDUCED PROTEIN 1"/>
    <property type="match status" value="1"/>
</dbReference>
<name>A0AAV9S800_9TELE</name>
<feature type="compositionally biased region" description="Polar residues" evidence="4">
    <location>
        <begin position="156"/>
        <end position="175"/>
    </location>
</feature>